<accession>A0ACD5GPQ5</accession>
<keyword evidence="2" id="KW-1185">Reference proteome</keyword>
<evidence type="ECO:0000313" key="1">
    <source>
        <dbReference type="EMBL" id="XPM62041.1"/>
    </source>
</evidence>
<organism evidence="1 2">
    <name type="scientific">Desertifilum tharense IPPAS B-1220</name>
    <dbReference type="NCBI Taxonomy" id="1781255"/>
    <lineage>
        <taxon>Bacteria</taxon>
        <taxon>Bacillati</taxon>
        <taxon>Cyanobacteriota</taxon>
        <taxon>Cyanophyceae</taxon>
        <taxon>Desertifilales</taxon>
        <taxon>Desertifilaceae</taxon>
        <taxon>Desertifilum</taxon>
    </lineage>
</organism>
<sequence>MIAAVGFAFAAVLAISQIYIFATGLILLSAGSLARLDIQTAGYTERQAFWILTATSLIGTNRRLAHALLSRSARLLKRLSSGHWRNWHKRSQQGGEP</sequence>
<dbReference type="Proteomes" id="UP000095472">
    <property type="component" value="Chromosome"/>
</dbReference>
<protein>
    <submittedName>
        <fullName evidence="1">Uncharacterized protein</fullName>
    </submittedName>
</protein>
<proteinExistence type="predicted"/>
<name>A0ACD5GPQ5_9CYAN</name>
<gene>
    <name evidence="1" type="ORF">BH720_019235</name>
</gene>
<evidence type="ECO:0000313" key="2">
    <source>
        <dbReference type="Proteomes" id="UP000095472"/>
    </source>
</evidence>
<dbReference type="EMBL" id="CP182909">
    <property type="protein sequence ID" value="XPM62041.1"/>
    <property type="molecule type" value="Genomic_DNA"/>
</dbReference>
<reference evidence="1 2" key="1">
    <citation type="journal article" date="2016" name="Genome Announc.">
        <title>Draft Genome Sequence of the Thermotolerant Cyanobacterium Desertifilum sp. IPPAS B-1220.</title>
        <authorList>
            <person name="Mironov K.S."/>
            <person name="Sinetova M.A."/>
            <person name="Bolatkhan K."/>
            <person name="Zayadan B.K."/>
            <person name="Ustinova V.V."/>
            <person name="Kupriyanova E.V."/>
            <person name="Skrypnik A.N."/>
            <person name="Gogoleva N.E."/>
            <person name="Gogolev Y.V."/>
            <person name="Los D.A."/>
        </authorList>
    </citation>
    <scope>NUCLEOTIDE SEQUENCE [LARGE SCALE GENOMIC DNA]</scope>
    <source>
        <strain evidence="1 2">IPPAS B-1220</strain>
    </source>
</reference>